<name>A0AAV5R7M9_PICKL</name>
<keyword evidence="2" id="KW-1185">Reference proteome</keyword>
<dbReference type="AlphaFoldDB" id="A0AAV5R7M9"/>
<dbReference type="EMBL" id="BTGB01000005">
    <property type="protein sequence ID" value="GMM47403.1"/>
    <property type="molecule type" value="Genomic_DNA"/>
</dbReference>
<protein>
    <submittedName>
        <fullName evidence="1">Uncharacterized protein</fullName>
    </submittedName>
</protein>
<gene>
    <name evidence="1" type="ORF">DAPK24_039780</name>
</gene>
<reference evidence="1 2" key="1">
    <citation type="journal article" date="2023" name="Elife">
        <title>Identification of key yeast species and microbe-microbe interactions impacting larval growth of Drosophila in the wild.</title>
        <authorList>
            <person name="Mure A."/>
            <person name="Sugiura Y."/>
            <person name="Maeda R."/>
            <person name="Honda K."/>
            <person name="Sakurai N."/>
            <person name="Takahashi Y."/>
            <person name="Watada M."/>
            <person name="Katoh T."/>
            <person name="Gotoh A."/>
            <person name="Gotoh Y."/>
            <person name="Taniguchi I."/>
            <person name="Nakamura K."/>
            <person name="Hayashi T."/>
            <person name="Katayama T."/>
            <person name="Uemura T."/>
            <person name="Hattori Y."/>
        </authorList>
    </citation>
    <scope>NUCLEOTIDE SEQUENCE [LARGE SCALE GENOMIC DNA]</scope>
    <source>
        <strain evidence="1 2">PK-24</strain>
    </source>
</reference>
<evidence type="ECO:0000313" key="2">
    <source>
        <dbReference type="Proteomes" id="UP001378960"/>
    </source>
</evidence>
<comment type="caution">
    <text evidence="1">The sequence shown here is derived from an EMBL/GenBank/DDBJ whole genome shotgun (WGS) entry which is preliminary data.</text>
</comment>
<accession>A0AAV5R7M9</accession>
<organism evidence="1 2">
    <name type="scientific">Pichia kluyveri</name>
    <name type="common">Yeast</name>
    <dbReference type="NCBI Taxonomy" id="36015"/>
    <lineage>
        <taxon>Eukaryota</taxon>
        <taxon>Fungi</taxon>
        <taxon>Dikarya</taxon>
        <taxon>Ascomycota</taxon>
        <taxon>Saccharomycotina</taxon>
        <taxon>Pichiomycetes</taxon>
        <taxon>Pichiales</taxon>
        <taxon>Pichiaceae</taxon>
        <taxon>Pichia</taxon>
    </lineage>
</organism>
<sequence>MVNIIRTSYRNNSTITQNPLKIISTLIEGNNKLELETISRLYNKYGLHLFLHNMIIALFERHSNNLLDLQKFDILFNFIMKKYLNNVIKDSCDYISPSFKEMDLETFENLQGDEKLEKLLLLLLKLSLSTNSSSLAFNLMFKIIEKSQIDENFKSNIINKQNISIIVDLLSVSRSQSRNIKELDNIFILVSSFNKFVEKTDKSLKFEFTDDQILSIIDKAKYSIEEQTQTNTDLPFVSVEVISSPYTTIQQVIRQLGLIISKRVSKTVSYYVENENENDINKTTILEDNDDQEITNELGNDISSDLINDYKVDELIDKQLLTKYLQFCYFIINERCQNNDPTAVYIIWTTIKPFHNKVYNSIINSETNNLSNNFYYYQTVSKVITLFSKNKRYSSLVTDLIYDLPLDSVKVCPELMSTIIYHCSRTNNKSLASIVISRYDKISQVKSNDTTKTLNIQELFGQGGDLTILGTGEKFTAGQTHALLAYNLKIGNNKLVLKIIEYLKHKLIGFTASDFNEIIKSVLRNEKVNDNDNENENDNDNDKKMDKKEIAWEMIHNNFFSHEPELNKYAIVTYVDHIVTESLGKNEPLNMKRINEIYELMELHYSKKDVKFWNHFNMIYFKYIIRKYPINIAKIVYLNNKKFTKQSNFLNKSSIDIEQICYFQKVDEYGFYNNPFNTHFNDVRINLNVSLRLMILRDFYQQCDGYFKRAKSLNSVDLDDARIQLNEFADWIYKELIEINYNENNENLKSLNKLLIIDLLRTTNKKSRKIGINIGDYQVNKNKNEKKNNISDSERKYRIEQGEKFPIGEITLKEEFDESLMKNDDIWKDRFSKN</sequence>
<dbReference type="Proteomes" id="UP001378960">
    <property type="component" value="Unassembled WGS sequence"/>
</dbReference>
<evidence type="ECO:0000313" key="1">
    <source>
        <dbReference type="EMBL" id="GMM47403.1"/>
    </source>
</evidence>
<proteinExistence type="predicted"/>